<dbReference type="InterPro" id="IPR008651">
    <property type="entry name" value="Uncharacterised_HicB"/>
</dbReference>
<reference evidence="1 2" key="1">
    <citation type="submission" date="2016-12" db="EMBL/GenBank/DDBJ databases">
        <title>Candidatus Reconcilibacillus cellulovorans genome.</title>
        <authorList>
            <person name="Kolinko S."/>
            <person name="Wu Y.-W."/>
            <person name="Tachea F."/>
            <person name="Denzel E."/>
            <person name="Hiras J."/>
            <person name="Baecker N."/>
            <person name="Chan L.J."/>
            <person name="Eichorst S.A."/>
            <person name="Frey D."/>
            <person name="Adams P.D."/>
            <person name="Pray T."/>
            <person name="Tanjore D."/>
            <person name="Petzold C.J."/>
            <person name="Gladden J.M."/>
            <person name="Simmons B.A."/>
            <person name="Singer S.W."/>
        </authorList>
    </citation>
    <scope>NUCLEOTIDE SEQUENCE [LARGE SCALE GENOMIC DNA]</scope>
    <source>
        <strain evidence="1">JTherm</strain>
    </source>
</reference>
<evidence type="ECO:0000313" key="2">
    <source>
        <dbReference type="Proteomes" id="UP000243688"/>
    </source>
</evidence>
<dbReference type="Gene3D" id="3.30.160.250">
    <property type="match status" value="1"/>
</dbReference>
<comment type="caution">
    <text evidence="1">The sequence shown here is derived from an EMBL/GenBank/DDBJ whole genome shotgun (WGS) entry which is preliminary data.</text>
</comment>
<dbReference type="SUPFAM" id="SSF47598">
    <property type="entry name" value="Ribbon-helix-helix"/>
    <property type="match status" value="1"/>
</dbReference>
<dbReference type="InterPro" id="IPR035069">
    <property type="entry name" value="TTHA1013/TTHA0281-like"/>
</dbReference>
<proteinExistence type="predicted"/>
<sequence>MENKDLNYYMSLPYTLVIREMNDESGRYYYGTYLELDGCQSDGQTIEELLKNLEEAKRGWLEVKLEHGDPIPEPNPKVEFSGKVLLRMPKSLHQRLAMEAEMEGVSLNQYMLYKLSR</sequence>
<dbReference type="Pfam" id="PF05534">
    <property type="entry name" value="HicB"/>
    <property type="match status" value="1"/>
</dbReference>
<dbReference type="Proteomes" id="UP000243688">
    <property type="component" value="Unassembled WGS sequence"/>
</dbReference>
<evidence type="ECO:0000313" key="1">
    <source>
        <dbReference type="EMBL" id="PDO09409.1"/>
    </source>
</evidence>
<organism evidence="1 2">
    <name type="scientific">Candidatus Reconcilbacillus cellulovorans</name>
    <dbReference type="NCBI Taxonomy" id="1906605"/>
    <lineage>
        <taxon>Bacteria</taxon>
        <taxon>Bacillati</taxon>
        <taxon>Bacillota</taxon>
        <taxon>Bacilli</taxon>
        <taxon>Bacillales</taxon>
        <taxon>Paenibacillaceae</taxon>
        <taxon>Candidatus Reconcilbacillus</taxon>
    </lineage>
</organism>
<name>A0A2A6DXZ2_9BACL</name>
<dbReference type="SUPFAM" id="SSF143100">
    <property type="entry name" value="TTHA1013/TTHA0281-like"/>
    <property type="match status" value="1"/>
</dbReference>
<protein>
    <submittedName>
        <fullName evidence="1">Pilus assembly protein HicB</fullName>
    </submittedName>
</protein>
<dbReference type="InterPro" id="IPR010985">
    <property type="entry name" value="Ribbon_hlx_hlx"/>
</dbReference>
<dbReference type="EMBL" id="MOXJ01000041">
    <property type="protein sequence ID" value="PDO09409.1"/>
    <property type="molecule type" value="Genomic_DNA"/>
</dbReference>
<dbReference type="InterPro" id="IPR013321">
    <property type="entry name" value="Arc_rbn_hlx_hlx"/>
</dbReference>
<accession>A0A2A6DXZ2</accession>
<dbReference type="GO" id="GO:0006355">
    <property type="term" value="P:regulation of DNA-templated transcription"/>
    <property type="evidence" value="ECO:0007669"/>
    <property type="project" value="InterPro"/>
</dbReference>
<dbReference type="Gene3D" id="1.10.1220.10">
    <property type="entry name" value="Met repressor-like"/>
    <property type="match status" value="1"/>
</dbReference>
<gene>
    <name evidence="1" type="ORF">BLM47_12755</name>
</gene>
<dbReference type="AlphaFoldDB" id="A0A2A6DXZ2"/>